<keyword evidence="6" id="KW-0675">Receptor</keyword>
<dbReference type="GO" id="GO:0004930">
    <property type="term" value="F:G protein-coupled receptor activity"/>
    <property type="evidence" value="ECO:0007669"/>
    <property type="project" value="UniProtKB-KW"/>
</dbReference>
<dbReference type="OrthoDB" id="9946013at2759"/>
<keyword evidence="5 9" id="KW-0472">Membrane</keyword>
<evidence type="ECO:0000256" key="5">
    <source>
        <dbReference type="ARBA" id="ARBA00023136"/>
    </source>
</evidence>
<organism evidence="11 12">
    <name type="scientific">Acanthaster planci</name>
    <name type="common">Crown-of-thorns starfish</name>
    <dbReference type="NCBI Taxonomy" id="133434"/>
    <lineage>
        <taxon>Eukaryota</taxon>
        <taxon>Metazoa</taxon>
        <taxon>Echinodermata</taxon>
        <taxon>Eleutherozoa</taxon>
        <taxon>Asterozoa</taxon>
        <taxon>Asteroidea</taxon>
        <taxon>Valvatacea</taxon>
        <taxon>Valvatida</taxon>
        <taxon>Acanthasteridae</taxon>
        <taxon>Acanthaster</taxon>
    </lineage>
</organism>
<dbReference type="KEGG" id="aplc:110975870"/>
<sequence>MASSLQTPDLIINLTAEPDALLYTYSYAETVVITALYPIILALGLFGNFAFLFTIARVRRMRTEINVYLGSLAFTAVVLLVVGISSTLARYRASPVPIDSTSFGPVGCAAVSFLQDVSTWAAHAFGVAVPIVLYHATCRPHLFRRLRGMKRAIVTSAWLWVVVTCIGLCFLPTWWNFVWYGLVWANLEQYQDYPEVIGVCSAAAEWLVITHDLLQSTTFFLCALNGNIIFAIIIRSLRKRFRSIGLPSGTDGNRKSAGAQAVKRNKSRRQVFRMVVLSSVAFFAFPMPYDCILFAQSVARLTGKRVLADEQFKALLFASTTLLYVTPAICPYIYVLSNPGYRIAVVQAFTKKPGGRSNRSVGGGAEMSTLAG</sequence>
<evidence type="ECO:0000256" key="8">
    <source>
        <dbReference type="SAM" id="MobiDB-lite"/>
    </source>
</evidence>
<feature type="region of interest" description="Disordered" evidence="8">
    <location>
        <begin position="353"/>
        <end position="372"/>
    </location>
</feature>
<evidence type="ECO:0000256" key="9">
    <source>
        <dbReference type="SAM" id="Phobius"/>
    </source>
</evidence>
<dbReference type="AlphaFoldDB" id="A0A8B7XU88"/>
<evidence type="ECO:0000256" key="1">
    <source>
        <dbReference type="ARBA" id="ARBA00004141"/>
    </source>
</evidence>
<dbReference type="PANTHER" id="PTHR24243:SF208">
    <property type="entry name" value="PYROKININ-1 RECEPTOR"/>
    <property type="match status" value="1"/>
</dbReference>
<dbReference type="CDD" id="cd00637">
    <property type="entry name" value="7tm_classA_rhodopsin-like"/>
    <property type="match status" value="1"/>
</dbReference>
<reference evidence="12" key="1">
    <citation type="submission" date="2025-08" db="UniProtKB">
        <authorList>
            <consortium name="RefSeq"/>
        </authorList>
    </citation>
    <scope>IDENTIFICATION</scope>
</reference>
<gene>
    <name evidence="12" type="primary">LOC110975870</name>
</gene>
<name>A0A8B7XU88_ACAPL</name>
<feature type="transmembrane region" description="Helical" evidence="9">
    <location>
        <begin position="213"/>
        <end position="234"/>
    </location>
</feature>
<evidence type="ECO:0000256" key="6">
    <source>
        <dbReference type="ARBA" id="ARBA00023170"/>
    </source>
</evidence>
<comment type="subcellular location">
    <subcellularLocation>
        <location evidence="1">Membrane</location>
        <topology evidence="1">Multi-pass membrane protein</topology>
    </subcellularLocation>
</comment>
<proteinExistence type="predicted"/>
<accession>A0A8B7XU88</accession>
<dbReference type="PRINTS" id="PR00237">
    <property type="entry name" value="GPCRRHODOPSN"/>
</dbReference>
<dbReference type="Proteomes" id="UP000694845">
    <property type="component" value="Unplaced"/>
</dbReference>
<evidence type="ECO:0000313" key="12">
    <source>
        <dbReference type="RefSeq" id="XP_022084414.1"/>
    </source>
</evidence>
<dbReference type="PANTHER" id="PTHR24243">
    <property type="entry name" value="G-PROTEIN COUPLED RECEPTOR"/>
    <property type="match status" value="1"/>
</dbReference>
<evidence type="ECO:0000256" key="7">
    <source>
        <dbReference type="ARBA" id="ARBA00023224"/>
    </source>
</evidence>
<feature type="domain" description="G-protein coupled receptors family 1 profile" evidence="10">
    <location>
        <begin position="47"/>
        <end position="334"/>
    </location>
</feature>
<keyword evidence="4" id="KW-0297">G-protein coupled receptor</keyword>
<feature type="transmembrane region" description="Helical" evidence="9">
    <location>
        <begin position="120"/>
        <end position="136"/>
    </location>
</feature>
<dbReference type="GO" id="GO:0005886">
    <property type="term" value="C:plasma membrane"/>
    <property type="evidence" value="ECO:0007669"/>
    <property type="project" value="TreeGrafter"/>
</dbReference>
<dbReference type="InterPro" id="IPR017452">
    <property type="entry name" value="GPCR_Rhodpsn_7TM"/>
</dbReference>
<protein>
    <submittedName>
        <fullName evidence="12">Delta-type opioid receptor-like</fullName>
    </submittedName>
</protein>
<feature type="transmembrane region" description="Helical" evidence="9">
    <location>
        <begin position="157"/>
        <end position="177"/>
    </location>
</feature>
<dbReference type="Pfam" id="PF00001">
    <property type="entry name" value="7tm_1"/>
    <property type="match status" value="1"/>
</dbReference>
<dbReference type="SUPFAM" id="SSF81321">
    <property type="entry name" value="Family A G protein-coupled receptor-like"/>
    <property type="match status" value="1"/>
</dbReference>
<feature type="transmembrane region" description="Helical" evidence="9">
    <location>
        <begin position="67"/>
        <end position="89"/>
    </location>
</feature>
<dbReference type="GeneID" id="110975870"/>
<evidence type="ECO:0000313" key="11">
    <source>
        <dbReference type="Proteomes" id="UP000694845"/>
    </source>
</evidence>
<feature type="transmembrane region" description="Helical" evidence="9">
    <location>
        <begin position="31"/>
        <end position="55"/>
    </location>
</feature>
<dbReference type="InterPro" id="IPR000276">
    <property type="entry name" value="GPCR_Rhodpsn"/>
</dbReference>
<evidence type="ECO:0000256" key="4">
    <source>
        <dbReference type="ARBA" id="ARBA00023040"/>
    </source>
</evidence>
<evidence type="ECO:0000259" key="10">
    <source>
        <dbReference type="PROSITE" id="PS50262"/>
    </source>
</evidence>
<keyword evidence="11" id="KW-1185">Reference proteome</keyword>
<dbReference type="PROSITE" id="PS50262">
    <property type="entry name" value="G_PROTEIN_RECEP_F1_2"/>
    <property type="match status" value="1"/>
</dbReference>
<keyword evidence="7" id="KW-0807">Transducer</keyword>
<dbReference type="Gene3D" id="1.20.1070.10">
    <property type="entry name" value="Rhodopsin 7-helix transmembrane proteins"/>
    <property type="match status" value="1"/>
</dbReference>
<evidence type="ECO:0000256" key="3">
    <source>
        <dbReference type="ARBA" id="ARBA00022989"/>
    </source>
</evidence>
<evidence type="ECO:0000256" key="2">
    <source>
        <dbReference type="ARBA" id="ARBA00022692"/>
    </source>
</evidence>
<keyword evidence="3 9" id="KW-1133">Transmembrane helix</keyword>
<dbReference type="OMA" id="PAICPYI"/>
<dbReference type="RefSeq" id="XP_022084414.1">
    <property type="nucleotide sequence ID" value="XM_022228722.1"/>
</dbReference>
<keyword evidence="2 9" id="KW-0812">Transmembrane</keyword>
<feature type="transmembrane region" description="Helical" evidence="9">
    <location>
        <begin position="315"/>
        <end position="335"/>
    </location>
</feature>
<feature type="transmembrane region" description="Helical" evidence="9">
    <location>
        <begin position="271"/>
        <end position="295"/>
    </location>
</feature>